<dbReference type="InParanoid" id="C5E099"/>
<dbReference type="Gene3D" id="3.30.40.10">
    <property type="entry name" value="Zinc/RING finger domain, C3HC4 (zinc finger)"/>
    <property type="match status" value="1"/>
</dbReference>
<feature type="compositionally biased region" description="Basic residues" evidence="9">
    <location>
        <begin position="1"/>
        <end position="17"/>
    </location>
</feature>
<evidence type="ECO:0000256" key="1">
    <source>
        <dbReference type="ARBA" id="ARBA00003777"/>
    </source>
</evidence>
<keyword evidence="5 7" id="KW-0863">Zinc-finger</keyword>
<feature type="domain" description="C3H1-type" evidence="11">
    <location>
        <begin position="112"/>
        <end position="140"/>
    </location>
</feature>
<feature type="region of interest" description="Disordered" evidence="9">
    <location>
        <begin position="1"/>
        <end position="22"/>
    </location>
</feature>
<dbReference type="GO" id="GO:0006397">
    <property type="term" value="P:mRNA processing"/>
    <property type="evidence" value="ECO:0007669"/>
    <property type="project" value="UniProtKB-KW"/>
</dbReference>
<dbReference type="PANTHER" id="PTHR12930">
    <property type="entry name" value="ZINC FINGER PROTEIN 183"/>
    <property type="match status" value="1"/>
</dbReference>
<dbReference type="InterPro" id="IPR013083">
    <property type="entry name" value="Znf_RING/FYVE/PHD"/>
</dbReference>
<keyword evidence="8" id="KW-0539">Nucleus</keyword>
<feature type="zinc finger region" description="C3H1-type" evidence="7">
    <location>
        <begin position="112"/>
        <end position="140"/>
    </location>
</feature>
<dbReference type="PROSITE" id="PS50103">
    <property type="entry name" value="ZF_C3H1"/>
    <property type="match status" value="1"/>
</dbReference>
<keyword evidence="6 7" id="KW-0862">Zinc</keyword>
<evidence type="ECO:0000256" key="4">
    <source>
        <dbReference type="ARBA" id="ARBA00022723"/>
    </source>
</evidence>
<dbReference type="AlphaFoldDB" id="C5E099"/>
<dbReference type="GO" id="GO:0008270">
    <property type="term" value="F:zinc ion binding"/>
    <property type="evidence" value="ECO:0007669"/>
    <property type="project" value="UniProtKB-KW"/>
</dbReference>
<evidence type="ECO:0000256" key="5">
    <source>
        <dbReference type="ARBA" id="ARBA00022771"/>
    </source>
</evidence>
<dbReference type="InterPro" id="IPR039971">
    <property type="entry name" value="CWC24-like"/>
</dbReference>
<dbReference type="InterPro" id="IPR001841">
    <property type="entry name" value="Znf_RING"/>
</dbReference>
<evidence type="ECO:0000313" key="13">
    <source>
        <dbReference type="Proteomes" id="UP000008536"/>
    </source>
</evidence>
<keyword evidence="4 7" id="KW-0479">Metal-binding</keyword>
<dbReference type="InterPro" id="IPR036855">
    <property type="entry name" value="Znf_CCCH_sf"/>
</dbReference>
<dbReference type="STRING" id="559307.C5E099"/>
<feature type="region of interest" description="Disordered" evidence="9">
    <location>
        <begin position="42"/>
        <end position="65"/>
    </location>
</feature>
<dbReference type="PANTHER" id="PTHR12930:SF0">
    <property type="entry name" value="RING FINGER PROTEIN 113B"/>
    <property type="match status" value="1"/>
</dbReference>
<evidence type="ECO:0000259" key="11">
    <source>
        <dbReference type="PROSITE" id="PS50103"/>
    </source>
</evidence>
<dbReference type="Pfam" id="PF00642">
    <property type="entry name" value="zf-CCCH"/>
    <property type="match status" value="1"/>
</dbReference>
<dbReference type="Proteomes" id="UP000008536">
    <property type="component" value="Chromosome G"/>
</dbReference>
<dbReference type="SUPFAM" id="SSF90229">
    <property type="entry name" value="CCCH zinc finger"/>
    <property type="match status" value="1"/>
</dbReference>
<dbReference type="Pfam" id="PF13923">
    <property type="entry name" value="zf-C3HC4_2"/>
    <property type="match status" value="1"/>
</dbReference>
<keyword evidence="8" id="KW-0747">Spliceosome</keyword>
<accession>C5E099</accession>
<dbReference type="SMART" id="SM00184">
    <property type="entry name" value="RING"/>
    <property type="match status" value="1"/>
</dbReference>
<evidence type="ECO:0000256" key="7">
    <source>
        <dbReference type="PROSITE-ProRule" id="PRU00723"/>
    </source>
</evidence>
<evidence type="ECO:0000256" key="8">
    <source>
        <dbReference type="RuleBase" id="RU367110"/>
    </source>
</evidence>
<comment type="function">
    <text evidence="1 8">Involved in pre-mRNA splicing.</text>
</comment>
<dbReference type="GO" id="GO:0034247">
    <property type="term" value="P:snoRNA splicing"/>
    <property type="evidence" value="ECO:0007669"/>
    <property type="project" value="TreeGrafter"/>
</dbReference>
<keyword evidence="8" id="KW-0238">DNA-binding</keyword>
<dbReference type="GO" id="GO:0005684">
    <property type="term" value="C:U2-type spliceosomal complex"/>
    <property type="evidence" value="ECO:0007669"/>
    <property type="project" value="TreeGrafter"/>
</dbReference>
<evidence type="ECO:0000256" key="9">
    <source>
        <dbReference type="SAM" id="MobiDB-lite"/>
    </source>
</evidence>
<evidence type="ECO:0000256" key="2">
    <source>
        <dbReference type="ARBA" id="ARBA00009161"/>
    </source>
</evidence>
<protein>
    <recommendedName>
        <fullName evidence="3 8">Pre-mRNA-splicing factor CWC24</fullName>
    </recommendedName>
</protein>
<comment type="similarity">
    <text evidence="2 8">Belongs to the CWC24 family.</text>
</comment>
<feature type="domain" description="RING-type" evidence="10">
    <location>
        <begin position="174"/>
        <end position="211"/>
    </location>
</feature>
<evidence type="ECO:0000256" key="3">
    <source>
        <dbReference type="ARBA" id="ARBA00020647"/>
    </source>
</evidence>
<reference evidence="12 13" key="1">
    <citation type="journal article" date="2009" name="Genome Res.">
        <title>Comparative genomics of protoploid Saccharomycetaceae.</title>
        <authorList>
            <consortium name="The Genolevures Consortium"/>
            <person name="Souciet J.-L."/>
            <person name="Dujon B."/>
            <person name="Gaillardin C."/>
            <person name="Johnston M."/>
            <person name="Baret P.V."/>
            <person name="Cliften P."/>
            <person name="Sherman D.J."/>
            <person name="Weissenbach J."/>
            <person name="Westhof E."/>
            <person name="Wincker P."/>
            <person name="Jubin C."/>
            <person name="Poulain J."/>
            <person name="Barbe V."/>
            <person name="Segurens B."/>
            <person name="Artiguenave F."/>
            <person name="Anthouard V."/>
            <person name="Vacherie B."/>
            <person name="Val M.-E."/>
            <person name="Fulton R.S."/>
            <person name="Minx P."/>
            <person name="Wilson R."/>
            <person name="Durrens P."/>
            <person name="Jean G."/>
            <person name="Marck C."/>
            <person name="Martin T."/>
            <person name="Nikolski M."/>
            <person name="Rolland T."/>
            <person name="Seret M.-L."/>
            <person name="Casaregola S."/>
            <person name="Despons L."/>
            <person name="Fairhead C."/>
            <person name="Fischer G."/>
            <person name="Lafontaine I."/>
            <person name="Leh V."/>
            <person name="Lemaire M."/>
            <person name="de Montigny J."/>
            <person name="Neuveglise C."/>
            <person name="Thierry A."/>
            <person name="Blanc-Lenfle I."/>
            <person name="Bleykasten C."/>
            <person name="Diffels J."/>
            <person name="Fritsch E."/>
            <person name="Frangeul L."/>
            <person name="Goeffon A."/>
            <person name="Jauniaux N."/>
            <person name="Kachouri-Lafond R."/>
            <person name="Payen C."/>
            <person name="Potier S."/>
            <person name="Pribylova L."/>
            <person name="Ozanne C."/>
            <person name="Richard G.-F."/>
            <person name="Sacerdot C."/>
            <person name="Straub M.-L."/>
            <person name="Talla E."/>
        </authorList>
    </citation>
    <scope>NUCLEOTIDE SEQUENCE [LARGE SCALE GENOMIC DNA]</scope>
    <source>
        <strain evidence="12 13">ATCC 2623 / CBS 732 / BCRC 21506 / NBRC 1130 / NCYC 568 / NRRL Y-229</strain>
    </source>
</reference>
<keyword evidence="13" id="KW-1185">Reference proteome</keyword>
<dbReference type="KEGG" id="zro:ZYRO0G10956g"/>
<dbReference type="SUPFAM" id="SSF57850">
    <property type="entry name" value="RING/U-box"/>
    <property type="match status" value="1"/>
</dbReference>
<dbReference type="GO" id="GO:0003677">
    <property type="term" value="F:DNA binding"/>
    <property type="evidence" value="ECO:0007669"/>
    <property type="project" value="UniProtKB-UniRule"/>
</dbReference>
<evidence type="ECO:0000313" key="12">
    <source>
        <dbReference type="EMBL" id="CAR29533.1"/>
    </source>
</evidence>
<comment type="subunit">
    <text evidence="8">Associated with the spliceosome.</text>
</comment>
<dbReference type="SMART" id="SM00356">
    <property type="entry name" value="ZnF_C3H1"/>
    <property type="match status" value="1"/>
</dbReference>
<keyword evidence="8" id="KW-0507">mRNA processing</keyword>
<proteinExistence type="inferred from homology"/>
<dbReference type="CDD" id="cd16539">
    <property type="entry name" value="RING-HC_RNF113A_B"/>
    <property type="match status" value="1"/>
</dbReference>
<name>C5E099_ZYGRC</name>
<sequence>MFKKRSIKQGSGVKRKKVDLSGCGEDESGKVIKVPEVKGKSMMGLESNGVEGRSISNAEIQDDNDDNDDKFKLLFGEQEVKTSEGEPVVNFKMKGKGAMTQPKNVKVSILTDFHPDVCKDFKQTGYCGYGDSCKFLHSRDDFKTGWKMNQDWKIDESSSSKSDKSKVEGIPFKCLICKEDYKSPIVTNCGHYFCSSCFTQRVRKDPNCAICGQDTHGVARIAKNLKCILKDQKQNQDI</sequence>
<organism evidence="12 13">
    <name type="scientific">Zygosaccharomyces rouxii (strain ATCC 2623 / CBS 732 / NBRC 1130 / NCYC 568 / NRRL Y-229)</name>
    <dbReference type="NCBI Taxonomy" id="559307"/>
    <lineage>
        <taxon>Eukaryota</taxon>
        <taxon>Fungi</taxon>
        <taxon>Dikarya</taxon>
        <taxon>Ascomycota</taxon>
        <taxon>Saccharomycotina</taxon>
        <taxon>Saccharomycetes</taxon>
        <taxon>Saccharomycetales</taxon>
        <taxon>Saccharomycetaceae</taxon>
        <taxon>Zygosaccharomyces</taxon>
    </lineage>
</organism>
<dbReference type="HOGENOM" id="CLU_050460_3_0_1"/>
<evidence type="ECO:0000256" key="6">
    <source>
        <dbReference type="ARBA" id="ARBA00022833"/>
    </source>
</evidence>
<gene>
    <name evidence="12" type="ordered locus">ZYRO0G10956g</name>
</gene>
<dbReference type="FunCoup" id="C5E099">
    <property type="interactions" value="329"/>
</dbReference>
<keyword evidence="8" id="KW-0508">mRNA splicing</keyword>
<dbReference type="PROSITE" id="PS50089">
    <property type="entry name" value="ZF_RING_2"/>
    <property type="match status" value="1"/>
</dbReference>
<dbReference type="EMBL" id="CU928179">
    <property type="protein sequence ID" value="CAR29533.1"/>
    <property type="molecule type" value="Genomic_DNA"/>
</dbReference>
<dbReference type="InterPro" id="IPR000571">
    <property type="entry name" value="Znf_CCCH"/>
</dbReference>
<evidence type="ECO:0000259" key="10">
    <source>
        <dbReference type="PROSITE" id="PS50089"/>
    </source>
</evidence>
<dbReference type="Gene3D" id="4.10.1000.10">
    <property type="entry name" value="Zinc finger, CCCH-type"/>
    <property type="match status" value="1"/>
</dbReference>
<comment type="subcellular location">
    <subcellularLocation>
        <location evidence="8">Nucleus</location>
    </subcellularLocation>
</comment>